<reference evidence="6" key="1">
    <citation type="journal article" date="2023" name="bioRxiv">
        <title>Scaffold-level genome assemblies of two parasitoid biocontrol wasps reveal the parthenogenesis mechanism and an associated novel virus.</title>
        <authorList>
            <person name="Inwood S."/>
            <person name="Skelly J."/>
            <person name="Guhlin J."/>
            <person name="Harrop T."/>
            <person name="Goldson S."/>
            <person name="Dearden P."/>
        </authorList>
    </citation>
    <scope>NUCLEOTIDE SEQUENCE</scope>
    <source>
        <strain evidence="6">Lincoln</strain>
        <tissue evidence="6">Whole body</tissue>
    </source>
</reference>
<evidence type="ECO:0000256" key="3">
    <source>
        <dbReference type="ARBA" id="ARBA00022603"/>
    </source>
</evidence>
<dbReference type="PANTHER" id="PTHR12303">
    <property type="entry name" value="CARNOSINE N-METHYLTRANSFERASE"/>
    <property type="match status" value="1"/>
</dbReference>
<dbReference type="EC" id="2.1.1.22" evidence="2"/>
<organism evidence="6 7">
    <name type="scientific">Microctonus hyperodae</name>
    <name type="common">Parasitoid wasp</name>
    <dbReference type="NCBI Taxonomy" id="165561"/>
    <lineage>
        <taxon>Eukaryota</taxon>
        <taxon>Metazoa</taxon>
        <taxon>Ecdysozoa</taxon>
        <taxon>Arthropoda</taxon>
        <taxon>Hexapoda</taxon>
        <taxon>Insecta</taxon>
        <taxon>Pterygota</taxon>
        <taxon>Neoptera</taxon>
        <taxon>Endopterygota</taxon>
        <taxon>Hymenoptera</taxon>
        <taxon>Apocrita</taxon>
        <taxon>Ichneumonoidea</taxon>
        <taxon>Braconidae</taxon>
        <taxon>Euphorinae</taxon>
        <taxon>Microctonus</taxon>
    </lineage>
</organism>
<name>A0AA39KVV3_MICHY</name>
<dbReference type="Proteomes" id="UP001168972">
    <property type="component" value="Unassembled WGS sequence"/>
</dbReference>
<dbReference type="InterPro" id="IPR029063">
    <property type="entry name" value="SAM-dependent_MTases_sf"/>
</dbReference>
<sequence length="264" mass="30667">MEAMDDVYTKKMQNTYEDEEERKHFQRIVSAFKYYKPHSLQRVKKTESYLLSLPTHHQKLLTKYREHLQNVKMCIENNDEIIKLIIKDVSHIFENVNPSSERNESTLNPRPVLADQEKVQATIKQLVRDWSVEGTDERNACYQPIIDEIIQLFPHDICTPAEIQVLVPGAGLGRLAYEIAKRGYTCQGNEFSLFMLFASHFVLNKCRGVNSYKVHPWVHQYMNNLEAGHQTQAIFFPDVNPSDLPENAQFSMTAGDFLEVVYLI</sequence>
<protein>
    <recommendedName>
        <fullName evidence="2">carnosine N-methyltransferase</fullName>
        <ecNumber evidence="2">2.1.1.22</ecNumber>
    </recommendedName>
</protein>
<comment type="similarity">
    <text evidence="1">Belongs to the carnosine N-methyltransferase family.</text>
</comment>
<proteinExistence type="inferred from homology"/>
<evidence type="ECO:0000256" key="1">
    <source>
        <dbReference type="ARBA" id="ARBA00010086"/>
    </source>
</evidence>
<dbReference type="SUPFAM" id="SSF53335">
    <property type="entry name" value="S-adenosyl-L-methionine-dependent methyltransferases"/>
    <property type="match status" value="1"/>
</dbReference>
<evidence type="ECO:0000313" key="7">
    <source>
        <dbReference type="Proteomes" id="UP001168972"/>
    </source>
</evidence>
<keyword evidence="7" id="KW-1185">Reference proteome</keyword>
<dbReference type="SMART" id="SM01296">
    <property type="entry name" value="N2227"/>
    <property type="match status" value="1"/>
</dbReference>
<dbReference type="EMBL" id="JAQQBR010000005">
    <property type="protein sequence ID" value="KAK0175659.1"/>
    <property type="molecule type" value="Genomic_DNA"/>
</dbReference>
<dbReference type="Pfam" id="PF07942">
    <property type="entry name" value="CARME"/>
    <property type="match status" value="1"/>
</dbReference>
<keyword evidence="5" id="KW-0949">S-adenosyl-L-methionine</keyword>
<comment type="caution">
    <text evidence="6">The sequence shown here is derived from an EMBL/GenBank/DDBJ whole genome shotgun (WGS) entry which is preliminary data.</text>
</comment>
<evidence type="ECO:0000256" key="5">
    <source>
        <dbReference type="ARBA" id="ARBA00022691"/>
    </source>
</evidence>
<accession>A0AA39KVV3</accession>
<dbReference type="GO" id="GO:0005829">
    <property type="term" value="C:cytosol"/>
    <property type="evidence" value="ECO:0007669"/>
    <property type="project" value="TreeGrafter"/>
</dbReference>
<dbReference type="InterPro" id="IPR012901">
    <property type="entry name" value="CARME"/>
</dbReference>
<dbReference type="AlphaFoldDB" id="A0AA39KVV3"/>
<dbReference type="GO" id="GO:0035498">
    <property type="term" value="P:carnosine metabolic process"/>
    <property type="evidence" value="ECO:0007669"/>
    <property type="project" value="TreeGrafter"/>
</dbReference>
<dbReference type="GO" id="GO:0005634">
    <property type="term" value="C:nucleus"/>
    <property type="evidence" value="ECO:0007669"/>
    <property type="project" value="TreeGrafter"/>
</dbReference>
<gene>
    <name evidence="6" type="ORF">PV327_009391</name>
</gene>
<dbReference type="GO" id="GO:0032259">
    <property type="term" value="P:methylation"/>
    <property type="evidence" value="ECO:0007669"/>
    <property type="project" value="UniProtKB-KW"/>
</dbReference>
<evidence type="ECO:0000256" key="2">
    <source>
        <dbReference type="ARBA" id="ARBA00012003"/>
    </source>
</evidence>
<evidence type="ECO:0000256" key="4">
    <source>
        <dbReference type="ARBA" id="ARBA00022679"/>
    </source>
</evidence>
<keyword evidence="3" id="KW-0489">Methyltransferase</keyword>
<evidence type="ECO:0000313" key="6">
    <source>
        <dbReference type="EMBL" id="KAK0175659.1"/>
    </source>
</evidence>
<dbReference type="GO" id="GO:0030735">
    <property type="term" value="F:carnosine N-methyltransferase activity"/>
    <property type="evidence" value="ECO:0007669"/>
    <property type="project" value="UniProtKB-EC"/>
</dbReference>
<reference evidence="6" key="2">
    <citation type="submission" date="2023-03" db="EMBL/GenBank/DDBJ databases">
        <authorList>
            <person name="Inwood S.N."/>
            <person name="Skelly J.G."/>
            <person name="Guhlin J."/>
            <person name="Harrop T.W.R."/>
            <person name="Goldson S.G."/>
            <person name="Dearden P.K."/>
        </authorList>
    </citation>
    <scope>NUCLEOTIDE SEQUENCE</scope>
    <source>
        <strain evidence="6">Lincoln</strain>
        <tissue evidence="6">Whole body</tissue>
    </source>
</reference>
<keyword evidence="4" id="KW-0808">Transferase</keyword>
<dbReference type="PANTHER" id="PTHR12303:SF6">
    <property type="entry name" value="CARNOSINE N-METHYLTRANSFERASE"/>
    <property type="match status" value="1"/>
</dbReference>